<evidence type="ECO:0008006" key="3">
    <source>
        <dbReference type="Google" id="ProtNLM"/>
    </source>
</evidence>
<name>A0ABZ2YXW9_9BACT</name>
<dbReference type="EMBL" id="CP150096">
    <property type="protein sequence ID" value="WZN44826.1"/>
    <property type="molecule type" value="Genomic_DNA"/>
</dbReference>
<dbReference type="Proteomes" id="UP001449657">
    <property type="component" value="Chromosome"/>
</dbReference>
<reference evidence="1 2" key="1">
    <citation type="submission" date="2024-03" db="EMBL/GenBank/DDBJ databases">
        <title>Chitinophaga caseinilytica sp. nov., a casein hydrolysing bacterium isolated from forest soil.</title>
        <authorList>
            <person name="Lee D.S."/>
            <person name="Han D.M."/>
            <person name="Baek J.H."/>
            <person name="Choi D.G."/>
            <person name="Jeon J.H."/>
            <person name="Jeon C.O."/>
        </authorList>
    </citation>
    <scope>NUCLEOTIDE SEQUENCE [LARGE SCALE GENOMIC DNA]</scope>
    <source>
        <strain evidence="1 2">KACC 19118</strain>
    </source>
</reference>
<proteinExistence type="predicted"/>
<dbReference type="RefSeq" id="WP_341839591.1">
    <property type="nucleotide sequence ID" value="NZ_CP149792.1"/>
</dbReference>
<accession>A0ABZ2YXW9</accession>
<evidence type="ECO:0000313" key="2">
    <source>
        <dbReference type="Proteomes" id="UP001449657"/>
    </source>
</evidence>
<sequence>MKKTFLPGLVAALLMFVWGCDKETETERVVRQLVVTRMEGPDTIRRGEAVSLQVTVLAGACEDIALLHSITYGDTLVISSLAGRNAETPDCSQSATPRSHMLSLAIGAPGPKYFRFYDGSAAGLIDSLYVK</sequence>
<protein>
    <recommendedName>
        <fullName evidence="3">Lipoprotein</fullName>
    </recommendedName>
</protein>
<evidence type="ECO:0000313" key="1">
    <source>
        <dbReference type="EMBL" id="WZN44826.1"/>
    </source>
</evidence>
<gene>
    <name evidence="1" type="ORF">WJU22_18170</name>
</gene>
<organism evidence="1 2">
    <name type="scientific">Chitinophaga caseinilytica</name>
    <dbReference type="NCBI Taxonomy" id="2267521"/>
    <lineage>
        <taxon>Bacteria</taxon>
        <taxon>Pseudomonadati</taxon>
        <taxon>Bacteroidota</taxon>
        <taxon>Chitinophagia</taxon>
        <taxon>Chitinophagales</taxon>
        <taxon>Chitinophagaceae</taxon>
        <taxon>Chitinophaga</taxon>
    </lineage>
</organism>
<keyword evidence="2" id="KW-1185">Reference proteome</keyword>